<evidence type="ECO:0000313" key="2">
    <source>
        <dbReference type="Proteomes" id="UP000006447"/>
    </source>
</evidence>
<proteinExistence type="predicted"/>
<dbReference type="Proteomes" id="UP000006447">
    <property type="component" value="Unassembled WGS sequence"/>
</dbReference>
<accession>I0WM58</accession>
<dbReference type="AlphaFoldDB" id="I0WM58"/>
<reference evidence="1 2" key="1">
    <citation type="journal article" date="2012" name="J. Bacteriol.">
        <title>Draft genome sequence of the nitrophenol-degrading actinomycete Rhodococcus imtechensis RKJ300.</title>
        <authorList>
            <person name="Vikram S."/>
            <person name="Kumar S."/>
            <person name="Subramanian S."/>
            <person name="Raghava G.P."/>
        </authorList>
    </citation>
    <scope>NUCLEOTIDE SEQUENCE [LARGE SCALE GENOMIC DNA]</scope>
    <source>
        <strain evidence="1 2">RKJ300</strain>
    </source>
</reference>
<evidence type="ECO:0000313" key="1">
    <source>
        <dbReference type="EMBL" id="EID77474.1"/>
    </source>
</evidence>
<name>I0WM58_RHOOP</name>
<sequence length="94" mass="10576">MFMGGIDPRHHESDTLVRRGHITKQGSPLVRWAAVEAIQHQPTGTKISLDRARIEARRGKNIAKVAAARKLLTLVYYGLRDEHIRVLAQQRTAA</sequence>
<dbReference type="PATRIC" id="fig|1165867.3.peg.4831"/>
<gene>
    <name evidence="1" type="ORF">W59_23670</name>
</gene>
<comment type="caution">
    <text evidence="1">The sequence shown here is derived from an EMBL/GenBank/DDBJ whole genome shotgun (WGS) entry which is preliminary data.</text>
</comment>
<organism evidence="1 2">
    <name type="scientific">Rhodococcus opacus RKJ300 = JCM 13270</name>
    <dbReference type="NCBI Taxonomy" id="1165867"/>
    <lineage>
        <taxon>Bacteria</taxon>
        <taxon>Bacillati</taxon>
        <taxon>Actinomycetota</taxon>
        <taxon>Actinomycetes</taxon>
        <taxon>Mycobacteriales</taxon>
        <taxon>Nocardiaceae</taxon>
        <taxon>Rhodococcus</taxon>
    </lineage>
</organism>
<dbReference type="EMBL" id="AJJH01000134">
    <property type="protein sequence ID" value="EID77474.1"/>
    <property type="molecule type" value="Genomic_DNA"/>
</dbReference>
<protein>
    <submittedName>
        <fullName evidence="1">Putative transposase for insertion sequence element</fullName>
    </submittedName>
</protein>